<evidence type="ECO:0000313" key="2">
    <source>
        <dbReference type="Proteomes" id="UP001444071"/>
    </source>
</evidence>
<keyword evidence="2" id="KW-1185">Reference proteome</keyword>
<organism evidence="1 2">
    <name type="scientific">Xenotaenia resolanae</name>
    <dbReference type="NCBI Taxonomy" id="208358"/>
    <lineage>
        <taxon>Eukaryota</taxon>
        <taxon>Metazoa</taxon>
        <taxon>Chordata</taxon>
        <taxon>Craniata</taxon>
        <taxon>Vertebrata</taxon>
        <taxon>Euteleostomi</taxon>
        <taxon>Actinopterygii</taxon>
        <taxon>Neopterygii</taxon>
        <taxon>Teleostei</taxon>
        <taxon>Neoteleostei</taxon>
        <taxon>Acanthomorphata</taxon>
        <taxon>Ovalentaria</taxon>
        <taxon>Atherinomorphae</taxon>
        <taxon>Cyprinodontiformes</taxon>
        <taxon>Goodeidae</taxon>
        <taxon>Xenotaenia</taxon>
    </lineage>
</organism>
<name>A0ABV0WYZ6_9TELE</name>
<protein>
    <submittedName>
        <fullName evidence="1">Uncharacterized protein</fullName>
    </submittedName>
</protein>
<sequence>EGVYWSKSVHDLFNRRGESSKNDENYIYKINNNQRIHQNQNLLRTRTKLLFGSKTCCSAVSPDMSPPNKHLFSLETRLDTETITGKQEGVVLPFVLGSGVWSFVLGSEPVELEEFY</sequence>
<comment type="caution">
    <text evidence="1">The sequence shown here is derived from an EMBL/GenBank/DDBJ whole genome shotgun (WGS) entry which is preliminary data.</text>
</comment>
<proteinExistence type="predicted"/>
<dbReference type="Proteomes" id="UP001444071">
    <property type="component" value="Unassembled WGS sequence"/>
</dbReference>
<evidence type="ECO:0000313" key="1">
    <source>
        <dbReference type="EMBL" id="MEQ2274314.1"/>
    </source>
</evidence>
<accession>A0ABV0WYZ6</accession>
<reference evidence="1 2" key="1">
    <citation type="submission" date="2021-06" db="EMBL/GenBank/DDBJ databases">
        <authorList>
            <person name="Palmer J.M."/>
        </authorList>
    </citation>
    <scope>NUCLEOTIDE SEQUENCE [LARGE SCALE GENOMIC DNA]</scope>
    <source>
        <strain evidence="1 2">XR_2019</strain>
        <tissue evidence="1">Muscle</tissue>
    </source>
</reference>
<dbReference type="EMBL" id="JAHRIM010076445">
    <property type="protein sequence ID" value="MEQ2274314.1"/>
    <property type="molecule type" value="Genomic_DNA"/>
</dbReference>
<feature type="non-terminal residue" evidence="1">
    <location>
        <position position="1"/>
    </location>
</feature>
<gene>
    <name evidence="1" type="ORF">XENORESO_018210</name>
</gene>